<evidence type="ECO:0000256" key="3">
    <source>
        <dbReference type="ARBA" id="ARBA00022448"/>
    </source>
</evidence>
<feature type="binding site" evidence="16">
    <location>
        <position position="538"/>
    </location>
    <ligand>
        <name>L-glutamate</name>
        <dbReference type="ChEBI" id="CHEBI:29985"/>
    </ligand>
</feature>
<dbReference type="SUPFAM" id="SSF53850">
    <property type="entry name" value="Periplasmic binding protein-like II"/>
    <property type="match status" value="1"/>
</dbReference>
<dbReference type="GO" id="GO:0015276">
    <property type="term" value="F:ligand-gated monoatomic ion channel activity"/>
    <property type="evidence" value="ECO:0007669"/>
    <property type="project" value="InterPro"/>
</dbReference>
<keyword evidence="9 19" id="KW-0472">Membrane</keyword>
<dbReference type="InterPro" id="IPR028082">
    <property type="entry name" value="Peripla_BP_I"/>
</dbReference>
<evidence type="ECO:0000256" key="4">
    <source>
        <dbReference type="ARBA" id="ARBA00022475"/>
    </source>
</evidence>
<evidence type="ECO:0000256" key="9">
    <source>
        <dbReference type="ARBA" id="ARBA00023136"/>
    </source>
</evidence>
<keyword evidence="11" id="KW-0325">Glycoprotein</keyword>
<keyword evidence="18" id="KW-1015">Disulfide bond</keyword>
<dbReference type="InterPro" id="IPR001508">
    <property type="entry name" value="Iono_Glu_rcpt_met"/>
</dbReference>
<feature type="disulfide bond" evidence="18">
    <location>
        <begin position="777"/>
        <end position="833"/>
    </location>
</feature>
<dbReference type="CDD" id="cd13714">
    <property type="entry name" value="PBP2_iGluR_Kainate"/>
    <property type="match status" value="1"/>
</dbReference>
<evidence type="ECO:0000256" key="5">
    <source>
        <dbReference type="ARBA" id="ARBA00022692"/>
    </source>
</evidence>
<dbReference type="SMART" id="SM00079">
    <property type="entry name" value="PBPe"/>
    <property type="match status" value="1"/>
</dbReference>
<evidence type="ECO:0000256" key="15">
    <source>
        <dbReference type="ARBA" id="ARBA00034100"/>
    </source>
</evidence>
<dbReference type="Gene3D" id="3.40.50.2300">
    <property type="match status" value="2"/>
</dbReference>
<dbReference type="AlphaFoldDB" id="A0A915BD07"/>
<evidence type="ECO:0000256" key="7">
    <source>
        <dbReference type="ARBA" id="ARBA00023018"/>
    </source>
</evidence>
<organism evidence="22 23">
    <name type="scientific">Parascaris univalens</name>
    <name type="common">Nematode worm</name>
    <dbReference type="NCBI Taxonomy" id="6257"/>
    <lineage>
        <taxon>Eukaryota</taxon>
        <taxon>Metazoa</taxon>
        <taxon>Ecdysozoa</taxon>
        <taxon>Nematoda</taxon>
        <taxon>Chromadorea</taxon>
        <taxon>Rhabditida</taxon>
        <taxon>Spirurina</taxon>
        <taxon>Ascaridomorpha</taxon>
        <taxon>Ascaridoidea</taxon>
        <taxon>Ascarididae</taxon>
        <taxon>Parascaris</taxon>
    </lineage>
</organism>
<sequence>MFDLWNSSEGRTNAMTLSILILICAIIYRGVESFKFGAVLHEKQDAHLVAAIEYAVEWLNAHNGYEHVSCHIEFVNSKDYFAAVATACRLLEKEKVIALFGSTNTLLNDHIERLANQVNVPFFTVVDDPRSSHSVHSSPAKIDLFPGAQLVEAISDLLTRWRWNRIIVVYSDVKRIERLEPFLEKERFSSIRFNFVKVNQMNYLKAAKEVEDLEECGFAHRKDCSEFSRLLLDLDPESIYGFLLAALQVGLIELKHWFLITSMDMRTLDMELFRHNHARFIAVDAIDATFIKENASVFNYSSFVDYVQDRWIEHNNGRRNLRVSEAAMMFDAVMLAADAAKIVKPNEKITTRCRSPARPLRPFKSGAKLIRTLRDTSIHGLTGDLRRISENSSRSNFSFRILLLGYNGVIDDIGFWEPQTDVHVNMSRDSHAQLQRNVQVSDELKPHFRVTTIMERPYVMLKKNYYELDENSRFEGFCIDLLAELSRDLGFTYTIHLVKDRNYGNDIYGNGTWNGMIGEILRGEAEMAVAPFTVNFRRAEVVDFTKPFLSLGISILFKIPADNQPDVFSSLNPLPLRIWICLLVAIVGLTLGMYVVAHLTPYEWNLNFSCCTAHQPHPAAQFSSASSPVELANNYSFWNTLWYVMSTMLKGGCDFGPRAVSTRLLGGTWWVFTLVIVAAYTANLAAVLTVSRPYIPIKNLDDLANQTAISYGTIQGGSTMQFFQESKISSHMKMWNYMRDRDVFVTSNAKGVEKALSENYAFLMESSSLEYEVQQNCNLTQIGGVLGSKGYGIALQKKSEWTDRISRQILLYAKRGIIESKKNKWWKSKGASCAGANSAVTQQRFALNMHNVAGLFIILFAGLVFAFCTVIIELCIRSRQIAKLEQKSFHEEVVEELRFALNIKKVQDHRSRKRVVAEEKRLRPSNSMGQSVK</sequence>
<evidence type="ECO:0000256" key="6">
    <source>
        <dbReference type="ARBA" id="ARBA00022989"/>
    </source>
</evidence>
<keyword evidence="14" id="KW-0407">Ion channel</keyword>
<dbReference type="Pfam" id="PF00060">
    <property type="entry name" value="Lig_chan"/>
    <property type="match status" value="1"/>
</dbReference>
<accession>A0A915BD07</accession>
<dbReference type="PANTHER" id="PTHR18966">
    <property type="entry name" value="IONOTROPIC GLUTAMATE RECEPTOR"/>
    <property type="match status" value="1"/>
</dbReference>
<proteinExistence type="inferred from homology"/>
<evidence type="ECO:0000256" key="17">
    <source>
        <dbReference type="PIRSR" id="PIRSR601508-2"/>
    </source>
</evidence>
<dbReference type="InterPro" id="IPR015683">
    <property type="entry name" value="Ionotropic_Glu_rcpt"/>
</dbReference>
<keyword evidence="7" id="KW-0770">Synapse</keyword>
<dbReference type="FunFam" id="1.10.287.70:FF:000105">
    <property type="entry name" value="Eye-enriched kainate receptor, isoform A"/>
    <property type="match status" value="1"/>
</dbReference>
<dbReference type="GO" id="GO:0038023">
    <property type="term" value="F:signaling receptor activity"/>
    <property type="evidence" value="ECO:0007669"/>
    <property type="project" value="InterPro"/>
</dbReference>
<evidence type="ECO:0000256" key="11">
    <source>
        <dbReference type="ARBA" id="ARBA00023180"/>
    </source>
</evidence>
<dbReference type="SUPFAM" id="SSF53822">
    <property type="entry name" value="Periplasmic binding protein-like I"/>
    <property type="match status" value="1"/>
</dbReference>
<feature type="transmembrane region" description="Helical" evidence="19">
    <location>
        <begin position="12"/>
        <end position="31"/>
    </location>
</feature>
<evidence type="ECO:0000313" key="23">
    <source>
        <dbReference type="WBParaSite" id="PgR035X_g007_t02"/>
    </source>
</evidence>
<evidence type="ECO:0000259" key="20">
    <source>
        <dbReference type="SMART" id="SM00079"/>
    </source>
</evidence>
<evidence type="ECO:0000256" key="19">
    <source>
        <dbReference type="SAM" id="Phobius"/>
    </source>
</evidence>
<dbReference type="GO" id="GO:0045211">
    <property type="term" value="C:postsynaptic membrane"/>
    <property type="evidence" value="ECO:0007669"/>
    <property type="project" value="UniProtKB-SubCell"/>
</dbReference>
<dbReference type="PRINTS" id="PR00177">
    <property type="entry name" value="NMDARECEPTOR"/>
</dbReference>
<feature type="binding site" evidence="16">
    <location>
        <position position="531"/>
    </location>
    <ligand>
        <name>L-glutamate</name>
        <dbReference type="ChEBI" id="CHEBI:29985"/>
    </ligand>
</feature>
<keyword evidence="8" id="KW-0406">Ion transport</keyword>
<keyword evidence="6 19" id="KW-1133">Transmembrane helix</keyword>
<keyword evidence="3" id="KW-0813">Transport</keyword>
<dbReference type="Gene3D" id="1.10.287.70">
    <property type="match status" value="1"/>
</dbReference>
<feature type="transmembrane region" description="Helical" evidence="19">
    <location>
        <begin position="852"/>
        <end position="872"/>
    </location>
</feature>
<dbReference type="InterPro" id="IPR001828">
    <property type="entry name" value="ANF_lig-bd_rcpt"/>
</dbReference>
<evidence type="ECO:0000256" key="14">
    <source>
        <dbReference type="ARBA" id="ARBA00023303"/>
    </source>
</evidence>
<feature type="domain" description="Ionotropic glutamate receptor L-glutamate and glycine-binding" evidence="21">
    <location>
        <begin position="457"/>
        <end position="522"/>
    </location>
</feature>
<feature type="disulfide bond" evidence="18">
    <location>
        <begin position="88"/>
        <end position="353"/>
    </location>
</feature>
<dbReference type="Pfam" id="PF10613">
    <property type="entry name" value="Lig_chan-Glu_bd"/>
    <property type="match status" value="1"/>
</dbReference>
<evidence type="ECO:0000256" key="12">
    <source>
        <dbReference type="ARBA" id="ARBA00023257"/>
    </source>
</evidence>
<evidence type="ECO:0000256" key="16">
    <source>
        <dbReference type="PIRSR" id="PIRSR601508-1"/>
    </source>
</evidence>
<dbReference type="SMART" id="SM00918">
    <property type="entry name" value="Lig_chan-Glu_bd"/>
    <property type="match status" value="1"/>
</dbReference>
<feature type="domain" description="Ionotropic glutamate receptor C-terminal" evidence="20">
    <location>
        <begin position="447"/>
        <end position="828"/>
    </location>
</feature>
<keyword evidence="22" id="KW-1185">Reference proteome</keyword>
<feature type="binding site" evidence="16">
    <location>
        <position position="719"/>
    </location>
    <ligand>
        <name>L-glutamate</name>
        <dbReference type="ChEBI" id="CHEBI:29985"/>
    </ligand>
</feature>
<dbReference type="WBParaSite" id="PgR035X_g007_t02">
    <property type="protein sequence ID" value="PgR035X_g007_t02"/>
    <property type="gene ID" value="PgR035X_g007"/>
</dbReference>
<evidence type="ECO:0000256" key="1">
    <source>
        <dbReference type="ARBA" id="ARBA00004651"/>
    </source>
</evidence>
<evidence type="ECO:0000259" key="21">
    <source>
        <dbReference type="SMART" id="SM00918"/>
    </source>
</evidence>
<dbReference type="Pfam" id="PF01094">
    <property type="entry name" value="ANF_receptor"/>
    <property type="match status" value="1"/>
</dbReference>
<dbReference type="FunFam" id="3.40.190.10:FF:000024">
    <property type="entry name" value="Glutamate receptor, ionotropic, delta 1"/>
    <property type="match status" value="1"/>
</dbReference>
<keyword evidence="4" id="KW-1003">Cell membrane</keyword>
<evidence type="ECO:0000256" key="18">
    <source>
        <dbReference type="PIRSR" id="PIRSR601508-3"/>
    </source>
</evidence>
<dbReference type="Gene3D" id="3.40.190.10">
    <property type="entry name" value="Periplasmic binding protein-like II"/>
    <property type="match status" value="1"/>
</dbReference>
<evidence type="ECO:0000313" key="22">
    <source>
        <dbReference type="Proteomes" id="UP000887569"/>
    </source>
</evidence>
<feature type="binding site" evidence="16">
    <location>
        <position position="533"/>
    </location>
    <ligand>
        <name>L-glutamate</name>
        <dbReference type="ChEBI" id="CHEBI:29985"/>
    </ligand>
</feature>
<keyword evidence="5 19" id="KW-0812">Transmembrane</keyword>
<feature type="transmembrane region" description="Helical" evidence="19">
    <location>
        <begin position="669"/>
        <end position="690"/>
    </location>
</feature>
<evidence type="ECO:0000256" key="2">
    <source>
        <dbReference type="ARBA" id="ARBA00008685"/>
    </source>
</evidence>
<dbReference type="Proteomes" id="UP000887569">
    <property type="component" value="Unplaced"/>
</dbReference>
<dbReference type="InterPro" id="IPR019594">
    <property type="entry name" value="Glu/Gly-bd"/>
</dbReference>
<keyword evidence="12" id="KW-0628">Postsynaptic cell membrane</keyword>
<feature type="transmembrane region" description="Helical" evidence="19">
    <location>
        <begin position="578"/>
        <end position="597"/>
    </location>
</feature>
<feature type="site" description="Crucial to convey clamshell closure to channel opening" evidence="17">
    <location>
        <position position="697"/>
    </location>
</feature>
<comment type="subcellular location">
    <subcellularLocation>
        <location evidence="1">Cell membrane</location>
        <topology evidence="1">Multi-pass membrane protein</topology>
    </subcellularLocation>
    <subcellularLocation>
        <location evidence="15">Postsynaptic cell membrane</location>
    </subcellularLocation>
</comment>
<reference evidence="23" key="1">
    <citation type="submission" date="2022-11" db="UniProtKB">
        <authorList>
            <consortium name="WormBaseParasite"/>
        </authorList>
    </citation>
    <scope>IDENTIFICATION</scope>
</reference>
<dbReference type="InterPro" id="IPR001320">
    <property type="entry name" value="Iontro_rcpt_C"/>
</dbReference>
<keyword evidence="13" id="KW-1071">Ligand-gated ion channel</keyword>
<protein>
    <submittedName>
        <fullName evidence="23">Uncharacterized protein</fullName>
    </submittedName>
</protein>
<keyword evidence="10" id="KW-0675">Receptor</keyword>
<name>A0A915BD07_PARUN</name>
<evidence type="ECO:0000256" key="8">
    <source>
        <dbReference type="ARBA" id="ARBA00023065"/>
    </source>
</evidence>
<evidence type="ECO:0000256" key="10">
    <source>
        <dbReference type="ARBA" id="ARBA00023170"/>
    </source>
</evidence>
<dbReference type="FunFam" id="3.40.190.10:FF:000439">
    <property type="entry name" value="GLutamate Receptor family (AMPA)"/>
    <property type="match status" value="1"/>
</dbReference>
<evidence type="ECO:0000256" key="13">
    <source>
        <dbReference type="ARBA" id="ARBA00023286"/>
    </source>
</evidence>
<feature type="binding site" evidence="16">
    <location>
        <position position="718"/>
    </location>
    <ligand>
        <name>L-glutamate</name>
        <dbReference type="ChEBI" id="CHEBI:29985"/>
    </ligand>
</feature>
<feature type="binding site" evidence="16">
    <location>
        <position position="765"/>
    </location>
    <ligand>
        <name>L-glutamate</name>
        <dbReference type="ChEBI" id="CHEBI:29985"/>
    </ligand>
</feature>
<comment type="similarity">
    <text evidence="2">Belongs to the glutamate-gated ion channel (TC 1.A.10.1) family.</text>
</comment>